<dbReference type="PANTHER" id="PTHR30349">
    <property type="entry name" value="PHAGE INTEGRASE-RELATED"/>
    <property type="match status" value="1"/>
</dbReference>
<dbReference type="NCBIfam" id="NF003462">
    <property type="entry name" value="PRK05084.1"/>
    <property type="match status" value="1"/>
</dbReference>
<comment type="caution">
    <text evidence="12">The sequence shown here is derived from an EMBL/GenBank/DDBJ whole genome shotgun (WGS) entry which is preliminary data.</text>
</comment>
<keyword evidence="3" id="KW-0132">Cell division</keyword>
<evidence type="ECO:0000256" key="3">
    <source>
        <dbReference type="ARBA" id="ARBA00022618"/>
    </source>
</evidence>
<dbReference type="RefSeq" id="WP_380965301.1">
    <property type="nucleotide sequence ID" value="NZ_JBHTCO010000005.1"/>
</dbReference>
<sequence length="358" mass="42132">MIKMTANHHYKRLKEKVGELPWYVGEFIDQKKRKMAVLTLLNYCHDYIIFFDWMIAEGFHKGKRQEITLKMLEKLTPKQLESFLSYLEHQLGNTKQTVNRKISSLKSLFHYLQNIAETEELEPYIYRNVMAKIDFNDIKEDQETVANRIEGKILHGDEYEQFRQFIASDYGERNKDNKKVYHFHLKNRERDTAIVSLILGSGLRLSELAGLNLDDIDYKKHSLRVVRKGGKEQYVYFSEQAMIDLKEYLQIRESRYQLSSKEKALFVSTAIGPKKASRRLSNRAIEKIIEKYATAFGKPALSVHKLRHSFATRYHMENNDIPKLKKHLGHSSVQTTMLYTHMTNTEMKKAIDKMDNPN</sequence>
<keyword evidence="13" id="KW-1185">Reference proteome</keyword>
<dbReference type="InterPro" id="IPR013762">
    <property type="entry name" value="Integrase-like_cat_sf"/>
</dbReference>
<feature type="domain" description="Core-binding (CB)" evidence="11">
    <location>
        <begin position="18"/>
        <end position="113"/>
    </location>
</feature>
<keyword evidence="7" id="KW-0233">DNA recombination</keyword>
<dbReference type="InterPro" id="IPR004107">
    <property type="entry name" value="Integrase_SAM-like_N"/>
</dbReference>
<dbReference type="InterPro" id="IPR011010">
    <property type="entry name" value="DNA_brk_join_enz"/>
</dbReference>
<dbReference type="PROSITE" id="PS51900">
    <property type="entry name" value="CB"/>
    <property type="match status" value="1"/>
</dbReference>
<dbReference type="InterPro" id="IPR002104">
    <property type="entry name" value="Integrase_catalytic"/>
</dbReference>
<dbReference type="PANTHER" id="PTHR30349:SF77">
    <property type="entry name" value="TYROSINE RECOMBINASE XERC"/>
    <property type="match status" value="1"/>
</dbReference>
<keyword evidence="8" id="KW-0131">Cell cycle</keyword>
<keyword evidence="5" id="KW-0229">DNA integration</keyword>
<evidence type="ECO:0000259" key="11">
    <source>
        <dbReference type="PROSITE" id="PS51900"/>
    </source>
</evidence>
<dbReference type="Pfam" id="PF02899">
    <property type="entry name" value="Phage_int_SAM_1"/>
    <property type="match status" value="1"/>
</dbReference>
<evidence type="ECO:0000256" key="9">
    <source>
        <dbReference type="PROSITE-ProRule" id="PRU01248"/>
    </source>
</evidence>
<dbReference type="InterPro" id="IPR050090">
    <property type="entry name" value="Tyrosine_recombinase_XerCD"/>
</dbReference>
<comment type="subcellular location">
    <subcellularLocation>
        <location evidence="1">Cytoplasm</location>
    </subcellularLocation>
</comment>
<dbReference type="InterPro" id="IPR010998">
    <property type="entry name" value="Integrase_recombinase_N"/>
</dbReference>
<evidence type="ECO:0000313" key="13">
    <source>
        <dbReference type="Proteomes" id="UP001596505"/>
    </source>
</evidence>
<dbReference type="PROSITE" id="PS51898">
    <property type="entry name" value="TYR_RECOMBINASE"/>
    <property type="match status" value="1"/>
</dbReference>
<keyword evidence="2" id="KW-0963">Cytoplasm</keyword>
<proteinExistence type="predicted"/>
<dbReference type="SUPFAM" id="SSF56349">
    <property type="entry name" value="DNA breaking-rejoining enzymes"/>
    <property type="match status" value="1"/>
</dbReference>
<evidence type="ECO:0000256" key="2">
    <source>
        <dbReference type="ARBA" id="ARBA00022490"/>
    </source>
</evidence>
<dbReference type="Pfam" id="PF00589">
    <property type="entry name" value="Phage_integrase"/>
    <property type="match status" value="1"/>
</dbReference>
<keyword evidence="4" id="KW-0159">Chromosome partition</keyword>
<evidence type="ECO:0000259" key="10">
    <source>
        <dbReference type="PROSITE" id="PS51898"/>
    </source>
</evidence>
<feature type="domain" description="Tyr recombinase" evidence="10">
    <location>
        <begin position="149"/>
        <end position="352"/>
    </location>
</feature>
<dbReference type="Gene3D" id="1.10.150.130">
    <property type="match status" value="1"/>
</dbReference>
<keyword evidence="6 9" id="KW-0238">DNA-binding</keyword>
<evidence type="ECO:0000256" key="4">
    <source>
        <dbReference type="ARBA" id="ARBA00022829"/>
    </source>
</evidence>
<organism evidence="12 13">
    <name type="scientific">Scopulibacillus cellulosilyticus</name>
    <dbReference type="NCBI Taxonomy" id="2665665"/>
    <lineage>
        <taxon>Bacteria</taxon>
        <taxon>Bacillati</taxon>
        <taxon>Bacillota</taxon>
        <taxon>Bacilli</taxon>
        <taxon>Bacillales</taxon>
        <taxon>Sporolactobacillaceae</taxon>
        <taxon>Scopulibacillus</taxon>
    </lineage>
</organism>
<reference evidence="13" key="1">
    <citation type="journal article" date="2019" name="Int. J. Syst. Evol. Microbiol.">
        <title>The Global Catalogue of Microorganisms (GCM) 10K type strain sequencing project: providing services to taxonomists for standard genome sequencing and annotation.</title>
        <authorList>
            <consortium name="The Broad Institute Genomics Platform"/>
            <consortium name="The Broad Institute Genome Sequencing Center for Infectious Disease"/>
            <person name="Wu L."/>
            <person name="Ma J."/>
        </authorList>
    </citation>
    <scope>NUCLEOTIDE SEQUENCE [LARGE SCALE GENOMIC DNA]</scope>
    <source>
        <strain evidence="13">CGMCC 1.16305</strain>
    </source>
</reference>
<evidence type="ECO:0000256" key="1">
    <source>
        <dbReference type="ARBA" id="ARBA00004496"/>
    </source>
</evidence>
<evidence type="ECO:0000256" key="7">
    <source>
        <dbReference type="ARBA" id="ARBA00023172"/>
    </source>
</evidence>
<dbReference type="InterPro" id="IPR044068">
    <property type="entry name" value="CB"/>
</dbReference>
<evidence type="ECO:0000256" key="6">
    <source>
        <dbReference type="ARBA" id="ARBA00023125"/>
    </source>
</evidence>
<evidence type="ECO:0000256" key="5">
    <source>
        <dbReference type="ARBA" id="ARBA00022908"/>
    </source>
</evidence>
<dbReference type="Gene3D" id="1.10.443.10">
    <property type="entry name" value="Intergrase catalytic core"/>
    <property type="match status" value="1"/>
</dbReference>
<protein>
    <submittedName>
        <fullName evidence="12">Tyrosine recombinase XerS</fullName>
    </submittedName>
</protein>
<dbReference type="EMBL" id="JBHTCO010000005">
    <property type="protein sequence ID" value="MFC7392894.1"/>
    <property type="molecule type" value="Genomic_DNA"/>
</dbReference>
<evidence type="ECO:0000313" key="12">
    <source>
        <dbReference type="EMBL" id="MFC7392894.1"/>
    </source>
</evidence>
<accession>A0ABW2PUT5</accession>
<name>A0ABW2PUT5_9BACL</name>
<evidence type="ECO:0000256" key="8">
    <source>
        <dbReference type="ARBA" id="ARBA00023306"/>
    </source>
</evidence>
<gene>
    <name evidence="12" type="primary">xerS</name>
    <name evidence="12" type="ORF">ACFQRG_07815</name>
</gene>
<dbReference type="Proteomes" id="UP001596505">
    <property type="component" value="Unassembled WGS sequence"/>
</dbReference>